<protein>
    <submittedName>
        <fullName evidence="2">Uncharacterized protein</fullName>
    </submittedName>
</protein>
<dbReference type="EMBL" id="FJVC01000341">
    <property type="protein sequence ID" value="CZT48552.1"/>
    <property type="molecule type" value="Genomic_DNA"/>
</dbReference>
<gene>
    <name evidence="2" type="ORF">RSE6_16092</name>
</gene>
<feature type="region of interest" description="Disordered" evidence="1">
    <location>
        <begin position="78"/>
        <end position="184"/>
    </location>
</feature>
<keyword evidence="3" id="KW-1185">Reference proteome</keyword>
<dbReference type="Proteomes" id="UP000177625">
    <property type="component" value="Unassembled WGS sequence"/>
</dbReference>
<sequence>MLTTGSTRKILALSFIRSLHFDISPNQYATTYNLHNLQTHVNTFISTSREKKQRRYHRIIKYILVHCFDNPNFCKSNENQIKKNKNKQIRNHTRKGKHKMGLFGSRSGKLKGTSRAMSVGATGKRQSPDARAEREQRQQHDNESFSNLSTTSTLQSPPAKERRQSRSTRRTSYEEFMRQSEVAERERKLGKVCGFLERRIWTTSEQDAGRRNAA</sequence>
<dbReference type="AlphaFoldDB" id="A0A1E1MHH6"/>
<feature type="compositionally biased region" description="Basic residues" evidence="1">
    <location>
        <begin position="82"/>
        <end position="100"/>
    </location>
</feature>
<organism evidence="2 3">
    <name type="scientific">Rhynchosporium secalis</name>
    <name type="common">Barley scald fungus</name>
    <dbReference type="NCBI Taxonomy" id="38038"/>
    <lineage>
        <taxon>Eukaryota</taxon>
        <taxon>Fungi</taxon>
        <taxon>Dikarya</taxon>
        <taxon>Ascomycota</taxon>
        <taxon>Pezizomycotina</taxon>
        <taxon>Leotiomycetes</taxon>
        <taxon>Helotiales</taxon>
        <taxon>Ploettnerulaceae</taxon>
        <taxon>Rhynchosporium</taxon>
    </lineage>
</organism>
<feature type="compositionally biased region" description="Polar residues" evidence="1">
    <location>
        <begin position="144"/>
        <end position="156"/>
    </location>
</feature>
<evidence type="ECO:0000256" key="1">
    <source>
        <dbReference type="SAM" id="MobiDB-lite"/>
    </source>
</evidence>
<name>A0A1E1MHH6_RHYSE</name>
<feature type="compositionally biased region" description="Basic and acidic residues" evidence="1">
    <location>
        <begin position="126"/>
        <end position="143"/>
    </location>
</feature>
<reference evidence="3" key="1">
    <citation type="submission" date="2016-03" db="EMBL/GenBank/DDBJ databases">
        <authorList>
            <person name="Guldener U."/>
        </authorList>
    </citation>
    <scope>NUCLEOTIDE SEQUENCE [LARGE SCALE GENOMIC DNA]</scope>
</reference>
<accession>A0A1E1MHH6</accession>
<evidence type="ECO:0000313" key="3">
    <source>
        <dbReference type="Proteomes" id="UP000177625"/>
    </source>
</evidence>
<evidence type="ECO:0000313" key="2">
    <source>
        <dbReference type="EMBL" id="CZT48552.1"/>
    </source>
</evidence>
<feature type="compositionally biased region" description="Basic and acidic residues" evidence="1">
    <location>
        <begin position="171"/>
        <end position="184"/>
    </location>
</feature>
<proteinExistence type="predicted"/>